<accession>A0A1H8TSR0</accession>
<organism evidence="9 10">
    <name type="scientific">Nitrosomonas oligotropha</name>
    <dbReference type="NCBI Taxonomy" id="42354"/>
    <lineage>
        <taxon>Bacteria</taxon>
        <taxon>Pseudomonadati</taxon>
        <taxon>Pseudomonadota</taxon>
        <taxon>Betaproteobacteria</taxon>
        <taxon>Nitrosomonadales</taxon>
        <taxon>Nitrosomonadaceae</taxon>
        <taxon>Nitrosomonas</taxon>
    </lineage>
</organism>
<dbReference type="SUPFAM" id="SSF55486">
    <property type="entry name" value="Metalloproteases ('zincins'), catalytic domain"/>
    <property type="match status" value="1"/>
</dbReference>
<keyword evidence="7" id="KW-0862">Zinc</keyword>
<evidence type="ECO:0000256" key="7">
    <source>
        <dbReference type="ARBA" id="ARBA00022833"/>
    </source>
</evidence>
<dbReference type="Gene3D" id="2.150.10.10">
    <property type="entry name" value="Serralysin-like metalloprotease, C-terminal"/>
    <property type="match status" value="1"/>
</dbReference>
<reference evidence="10" key="1">
    <citation type="submission" date="2016-10" db="EMBL/GenBank/DDBJ databases">
        <authorList>
            <person name="Varghese N."/>
            <person name="Submissions S."/>
        </authorList>
    </citation>
    <scope>NUCLEOTIDE SEQUENCE [LARGE SCALE GENOMIC DNA]</scope>
    <source>
        <strain evidence="10">Nm76</strain>
    </source>
</reference>
<dbReference type="Pfam" id="PF00413">
    <property type="entry name" value="Peptidase_M10"/>
    <property type="match status" value="1"/>
</dbReference>
<dbReference type="PANTHER" id="PTHR10201">
    <property type="entry name" value="MATRIX METALLOPROTEINASE"/>
    <property type="match status" value="1"/>
</dbReference>
<dbReference type="RefSeq" id="WP_090321713.1">
    <property type="nucleotide sequence ID" value="NZ_FNOE01000030.1"/>
</dbReference>
<gene>
    <name evidence="9" type="ORF">SAMN05216333_1274</name>
</gene>
<keyword evidence="6" id="KW-0378">Hydrolase</keyword>
<evidence type="ECO:0000259" key="8">
    <source>
        <dbReference type="SMART" id="SM00235"/>
    </source>
</evidence>
<proteinExistence type="predicted"/>
<feature type="domain" description="Peptidase metallopeptidase" evidence="8">
    <location>
        <begin position="26"/>
        <end position="205"/>
    </location>
</feature>
<dbReference type="InterPro" id="IPR034033">
    <property type="entry name" value="Serralysin-like"/>
</dbReference>
<dbReference type="AlphaFoldDB" id="A0A1H8TSR0"/>
<evidence type="ECO:0000256" key="4">
    <source>
        <dbReference type="ARBA" id="ARBA00022723"/>
    </source>
</evidence>
<evidence type="ECO:0000256" key="1">
    <source>
        <dbReference type="ARBA" id="ARBA00004613"/>
    </source>
</evidence>
<dbReference type="Proteomes" id="UP000198814">
    <property type="component" value="Unassembled WGS sequence"/>
</dbReference>
<dbReference type="InterPro" id="IPR011049">
    <property type="entry name" value="Serralysin-like_metalloprot_C"/>
</dbReference>
<dbReference type="GO" id="GO:0031012">
    <property type="term" value="C:extracellular matrix"/>
    <property type="evidence" value="ECO:0007669"/>
    <property type="project" value="InterPro"/>
</dbReference>
<keyword evidence="10" id="KW-1185">Reference proteome</keyword>
<evidence type="ECO:0000313" key="10">
    <source>
        <dbReference type="Proteomes" id="UP000198814"/>
    </source>
</evidence>
<dbReference type="CDD" id="cd04277">
    <property type="entry name" value="ZnMc_serralysin_like"/>
    <property type="match status" value="1"/>
</dbReference>
<dbReference type="STRING" id="42354.SAMN05216333_1274"/>
<dbReference type="EMBL" id="FODO01000027">
    <property type="protein sequence ID" value="SEO93468.1"/>
    <property type="molecule type" value="Genomic_DNA"/>
</dbReference>
<evidence type="ECO:0000256" key="3">
    <source>
        <dbReference type="ARBA" id="ARBA00022670"/>
    </source>
</evidence>
<keyword evidence="5" id="KW-0677">Repeat</keyword>
<evidence type="ECO:0000313" key="9">
    <source>
        <dbReference type="EMBL" id="SEO93468.1"/>
    </source>
</evidence>
<name>A0A1H8TSR0_9PROT</name>
<dbReference type="InterPro" id="IPR001818">
    <property type="entry name" value="Pept_M10_metallopeptidase"/>
</dbReference>
<comment type="subcellular location">
    <subcellularLocation>
        <location evidence="1">Secreted</location>
    </subcellularLocation>
</comment>
<evidence type="ECO:0000256" key="5">
    <source>
        <dbReference type="ARBA" id="ARBA00022737"/>
    </source>
</evidence>
<dbReference type="Gene3D" id="3.40.390.10">
    <property type="entry name" value="Collagenase (Catalytic Domain)"/>
    <property type="match status" value="1"/>
</dbReference>
<dbReference type="InterPro" id="IPR013858">
    <property type="entry name" value="Peptidase_M10B_C"/>
</dbReference>
<dbReference type="GO" id="GO:0004222">
    <property type="term" value="F:metalloendopeptidase activity"/>
    <property type="evidence" value="ECO:0007669"/>
    <property type="project" value="InterPro"/>
</dbReference>
<protein>
    <submittedName>
        <fullName evidence="9">Peptidase M10 serralysin C terminal</fullName>
    </submittedName>
</protein>
<dbReference type="GO" id="GO:0005615">
    <property type="term" value="C:extracellular space"/>
    <property type="evidence" value="ECO:0007669"/>
    <property type="project" value="InterPro"/>
</dbReference>
<keyword evidence="3" id="KW-0645">Protease</keyword>
<evidence type="ECO:0000256" key="2">
    <source>
        <dbReference type="ARBA" id="ARBA00022525"/>
    </source>
</evidence>
<evidence type="ECO:0000256" key="6">
    <source>
        <dbReference type="ARBA" id="ARBA00022801"/>
    </source>
</evidence>
<dbReference type="Pfam" id="PF08548">
    <property type="entry name" value="Peptidase_M10_C"/>
    <property type="match status" value="1"/>
</dbReference>
<dbReference type="SUPFAM" id="SSF51120">
    <property type="entry name" value="beta-Roll"/>
    <property type="match status" value="1"/>
</dbReference>
<dbReference type="SMART" id="SM00235">
    <property type="entry name" value="ZnMc"/>
    <property type="match status" value="1"/>
</dbReference>
<dbReference type="InterPro" id="IPR006026">
    <property type="entry name" value="Peptidase_Metallo"/>
</dbReference>
<dbReference type="InterPro" id="IPR024079">
    <property type="entry name" value="MetalloPept_cat_dom_sf"/>
</dbReference>
<dbReference type="GO" id="GO:0006508">
    <property type="term" value="P:proteolysis"/>
    <property type="evidence" value="ECO:0007669"/>
    <property type="project" value="UniProtKB-KW"/>
</dbReference>
<dbReference type="GO" id="GO:0005509">
    <property type="term" value="F:calcium ion binding"/>
    <property type="evidence" value="ECO:0007669"/>
    <property type="project" value="InterPro"/>
</dbReference>
<keyword evidence="2" id="KW-0964">Secreted</keyword>
<dbReference type="OrthoDB" id="480426at2"/>
<keyword evidence="4" id="KW-0479">Metal-binding</keyword>
<dbReference type="GO" id="GO:0008270">
    <property type="term" value="F:zinc ion binding"/>
    <property type="evidence" value="ECO:0007669"/>
    <property type="project" value="InterPro"/>
</dbReference>
<sequence length="513" mass="54649">MPSPFFSSNITNTKLTHDNSIDSLAGGTRWLSSTITYSFPASNSSLYWSSLSSGYGSRFGDGEPWRSDFTTLTTADQAAFVKALQQWANVANLNFVPVVETPSAVGDIRAAYTSDPDELTLAWAYLPSTGPYAGDIWINTNGLLNFQEWNPGNISYESVLHELGHALGLTHPFADPDDPSKPTLPKNQDSVIHTIMSYTYADLQGVEGNEFSFHPTTPMVLDIAAIQYLYGANTRYHAGNDTYTYNDANTYHETLWDAGGASDTIHYEGAISGLIDLNPGDGSFIGQPVYVQLNGVNIGQPVPNVWIANNVTIENAIAGQGNDTLIGNGSRNTLDGGAGIDTVQAGSARSQFTLNKTSSGYTLTDNANPGNPDTLTNIERVKFADARVALDLDGHAGEVAKLLGAVFGAATVANQDYAGIGLTKADEGLSYEQLATFAIDATKLTSHEDIVMLLWQNLFGSAPTLSEKSPYINMLDTSEISTGALVVLAADTGVNAENIHLTGLAQTGLAYTG</sequence>